<evidence type="ECO:0000313" key="1">
    <source>
        <dbReference type="EMBL" id="ALP40119.1"/>
    </source>
</evidence>
<proteinExistence type="predicted"/>
<accession>A0A0S2SEI3</accession>
<dbReference type="PATRIC" id="fig|652.5.peg.1422"/>
<sequence>MLFVQVAGKWRVSLYQKRDVIERPMTLLSAGTIGGEGRAGVVFEREQNLAP</sequence>
<reference evidence="2" key="1">
    <citation type="submission" date="2015-10" db="EMBL/GenBank/DDBJ databases">
        <title>Complete Genome Sequence of Aeromonas schubertii strain WL1483.</title>
        <authorList>
            <person name="Liu L."/>
        </authorList>
    </citation>
    <scope>NUCLEOTIDE SEQUENCE [LARGE SCALE GENOMIC DNA]</scope>
    <source>
        <strain evidence="2">WL1483</strain>
    </source>
</reference>
<protein>
    <submittedName>
        <fullName evidence="1">Uncharacterized protein</fullName>
    </submittedName>
</protein>
<dbReference type="KEGG" id="asr:WL1483_700"/>
<evidence type="ECO:0000313" key="2">
    <source>
        <dbReference type="Proteomes" id="UP000058114"/>
    </source>
</evidence>
<name>A0A0S2SEI3_9GAMM</name>
<dbReference type="Proteomes" id="UP000058114">
    <property type="component" value="Chromosome"/>
</dbReference>
<gene>
    <name evidence="1" type="ORF">WL1483_700</name>
</gene>
<organism evidence="1 2">
    <name type="scientific">Aeromonas schubertii</name>
    <dbReference type="NCBI Taxonomy" id="652"/>
    <lineage>
        <taxon>Bacteria</taxon>
        <taxon>Pseudomonadati</taxon>
        <taxon>Pseudomonadota</taxon>
        <taxon>Gammaproteobacteria</taxon>
        <taxon>Aeromonadales</taxon>
        <taxon>Aeromonadaceae</taxon>
        <taxon>Aeromonas</taxon>
    </lineage>
</organism>
<reference evidence="1 2" key="2">
    <citation type="journal article" date="2016" name="Genome Announc.">
        <title>Complete Genome Sequence of the Highly Virulent Aeromonas schubertii Strain WL1483, Isolated from Diseased Snakehead Fish (Channa argus) in China.</title>
        <authorList>
            <person name="Liu L."/>
            <person name="Li N."/>
            <person name="Zhang D."/>
            <person name="Fu X."/>
            <person name="Shi C."/>
            <person name="Lin Q."/>
            <person name="Hao G."/>
        </authorList>
    </citation>
    <scope>NUCLEOTIDE SEQUENCE [LARGE SCALE GENOMIC DNA]</scope>
    <source>
        <strain evidence="1 2">WL1483</strain>
    </source>
</reference>
<dbReference type="EMBL" id="CP013067">
    <property type="protein sequence ID" value="ALP40119.1"/>
    <property type="molecule type" value="Genomic_DNA"/>
</dbReference>
<dbReference type="AlphaFoldDB" id="A0A0S2SEI3"/>